<evidence type="ECO:0000259" key="2">
    <source>
        <dbReference type="SMART" id="SM00060"/>
    </source>
</evidence>
<keyword evidence="4" id="KW-1185">Reference proteome</keyword>
<sequence length="666" mass="74092">MQPSNRKCESATFRLTPQRETLALTDPFCRPFANTLRSTLSLNRPTLHLPLMMLMPFTNRSQRVHSRFAAHCMLPVTLAWLALTLVGTAERSVAQVPKGDGQLATPPEKFLAGKDITGDAYYLLGQPAQGNKIVLTASNGFFDPGVCRASGDSHRPKVGDEALIKPNFAVLDRWLRTDGTMRWHLWISQPGTLTFNVHLSVGPSQAGSKIIARLGDQSQTLNTAPRDSSTAQPWRLTFSPSQPGQYEFSLQAQTITAKGQGVGSLSHVDVYGPAVQEAQLLRARWRPAAVHGGYACSKVEKSRLWVMTTRSVSDTSSYSPITTPFGYFGTSFDADRRSNGHFNFSMWAARAGGKVPPLKQMPHLLAAGSPAAEFSGFGHEGSGVKLRNWHPMPDRPSTCVQALRVESDGMYDTYYGYFWDHPTERWKLYAVGRKWNQGKPRDNLLPGSFCEVPGPPHLQRTGDLIREVRRRGWLLDQGGRWQAMDTFNCKSKEIANKTWRVTTGGEFTMGTGGMKFYEFKQPPRISKPTPLPNFLSPSATEQLFRLPIAIRDIRVSSTTDSQATINVSLDHAGQDATATIYYGPSDCLTFANRKLHGTERNSAVSQSTQDSDRAWANTSKPLAVKRGDNQLRLEKLTPNTNYFYRVLVTNREGKVWSFTTGKFHTR</sequence>
<dbReference type="InterPro" id="IPR021862">
    <property type="entry name" value="DUF3472"/>
</dbReference>
<feature type="domain" description="Fibronectin type-III" evidence="2">
    <location>
        <begin position="547"/>
        <end position="655"/>
    </location>
</feature>
<organism evidence="3 4">
    <name type="scientific">Stieleria bergensis</name>
    <dbReference type="NCBI Taxonomy" id="2528025"/>
    <lineage>
        <taxon>Bacteria</taxon>
        <taxon>Pseudomonadati</taxon>
        <taxon>Planctomycetota</taxon>
        <taxon>Planctomycetia</taxon>
        <taxon>Pirellulales</taxon>
        <taxon>Pirellulaceae</taxon>
        <taxon>Stieleria</taxon>
    </lineage>
</organism>
<dbReference type="SMART" id="SM00060">
    <property type="entry name" value="FN3"/>
    <property type="match status" value="1"/>
</dbReference>
<proteinExistence type="predicted"/>
<reference evidence="3 4" key="1">
    <citation type="submission" date="2019-02" db="EMBL/GenBank/DDBJ databases">
        <title>Deep-cultivation of Planctomycetes and their phenomic and genomic characterization uncovers novel biology.</title>
        <authorList>
            <person name="Wiegand S."/>
            <person name="Jogler M."/>
            <person name="Boedeker C."/>
            <person name="Pinto D."/>
            <person name="Vollmers J."/>
            <person name="Rivas-Marin E."/>
            <person name="Kohn T."/>
            <person name="Peeters S.H."/>
            <person name="Heuer A."/>
            <person name="Rast P."/>
            <person name="Oberbeckmann S."/>
            <person name="Bunk B."/>
            <person name="Jeske O."/>
            <person name="Meyerdierks A."/>
            <person name="Storesund J.E."/>
            <person name="Kallscheuer N."/>
            <person name="Luecker S."/>
            <person name="Lage O.M."/>
            <person name="Pohl T."/>
            <person name="Merkel B.J."/>
            <person name="Hornburger P."/>
            <person name="Mueller R.-W."/>
            <person name="Bruemmer F."/>
            <person name="Labrenz M."/>
            <person name="Spormann A.M."/>
            <person name="Op den Camp H."/>
            <person name="Overmann J."/>
            <person name="Amann R."/>
            <person name="Jetten M.S.M."/>
            <person name="Mascher T."/>
            <person name="Medema M.H."/>
            <person name="Devos D.P."/>
            <person name="Kaster A.-K."/>
            <person name="Ovreas L."/>
            <person name="Rohde M."/>
            <person name="Galperin M.Y."/>
            <person name="Jogler C."/>
        </authorList>
    </citation>
    <scope>NUCLEOTIDE SEQUENCE [LARGE SCALE GENOMIC DNA]</scope>
    <source>
        <strain evidence="3 4">SV_7m_r</strain>
    </source>
</reference>
<protein>
    <recommendedName>
        <fullName evidence="2">Fibronectin type-III domain-containing protein</fullName>
    </recommendedName>
</protein>
<dbReference type="Pfam" id="PF11958">
    <property type="entry name" value="DUF3472"/>
    <property type="match status" value="1"/>
</dbReference>
<gene>
    <name evidence="3" type="ORF">SV7mr_24810</name>
</gene>
<feature type="region of interest" description="Disordered" evidence="1">
    <location>
        <begin position="599"/>
        <end position="618"/>
    </location>
</feature>
<dbReference type="InterPro" id="IPR003961">
    <property type="entry name" value="FN3_dom"/>
</dbReference>
<dbReference type="AlphaFoldDB" id="A0A517SV09"/>
<evidence type="ECO:0000256" key="1">
    <source>
        <dbReference type="SAM" id="MobiDB-lite"/>
    </source>
</evidence>
<evidence type="ECO:0000313" key="3">
    <source>
        <dbReference type="EMBL" id="QDT59967.1"/>
    </source>
</evidence>
<dbReference type="EMBL" id="CP036272">
    <property type="protein sequence ID" value="QDT59967.1"/>
    <property type="molecule type" value="Genomic_DNA"/>
</dbReference>
<accession>A0A517SV09</accession>
<feature type="compositionally biased region" description="Polar residues" evidence="1">
    <location>
        <begin position="600"/>
        <end position="609"/>
    </location>
</feature>
<name>A0A517SV09_9BACT</name>
<dbReference type="Proteomes" id="UP000315003">
    <property type="component" value="Chromosome"/>
</dbReference>
<evidence type="ECO:0000313" key="4">
    <source>
        <dbReference type="Proteomes" id="UP000315003"/>
    </source>
</evidence>